<dbReference type="AlphaFoldDB" id="A0A646HM14"/>
<dbReference type="EMBL" id="VZBQ01000092">
    <property type="protein sequence ID" value="MQN89836.1"/>
    <property type="molecule type" value="Genomic_DNA"/>
</dbReference>
<evidence type="ECO:0000313" key="2">
    <source>
        <dbReference type="EMBL" id="MQN89836.1"/>
    </source>
</evidence>
<feature type="domain" description="Resolvase/invertase-type recombinase catalytic" evidence="1">
    <location>
        <begin position="13"/>
        <end position="97"/>
    </location>
</feature>
<dbReference type="InterPro" id="IPR036162">
    <property type="entry name" value="Resolvase-like_N_sf"/>
</dbReference>
<dbReference type="GO" id="GO:0000150">
    <property type="term" value="F:DNA strand exchange activity"/>
    <property type="evidence" value="ECO:0007669"/>
    <property type="project" value="InterPro"/>
</dbReference>
<accession>A0A646HM14</accession>
<dbReference type="GO" id="GO:0003677">
    <property type="term" value="F:DNA binding"/>
    <property type="evidence" value="ECO:0007669"/>
    <property type="project" value="InterPro"/>
</dbReference>
<protein>
    <submittedName>
        <fullName evidence="2">Recombinase family protein</fullName>
    </submittedName>
</protein>
<sequence>MAKVGYIMATSQYDKLEEDRKWMNEFGCVRIIEESDDNERHRPLWKQLMAALQRGDELVIPKFSNALRGSRELAIFLEFCRVKVIRIISIHDRIDSSNILFPETKPSDVLVMMGSLPDEVLALRKSAEHVIKLQEKMIVSLPPVSASKMQKLDREKTVVNLYVAGHPIDEIWRASGFRSRSSVFRILNKHGIKLNRGNHSGPIKRRDAK</sequence>
<reference evidence="3" key="1">
    <citation type="submission" date="2019-09" db="EMBL/GenBank/DDBJ databases">
        <title>Distinct polysaccharide growth profiles of human intestinal Prevotella copri isolates.</title>
        <authorList>
            <person name="Fehlner-Peach H."/>
            <person name="Magnabosco C."/>
            <person name="Raghavan V."/>
            <person name="Scher J.U."/>
            <person name="Tett A."/>
            <person name="Cox L.M."/>
            <person name="Gottsegen C."/>
            <person name="Watters A."/>
            <person name="Wiltshire- Gordon J.D."/>
            <person name="Segata N."/>
            <person name="Bonneau R."/>
            <person name="Littman D.R."/>
        </authorList>
    </citation>
    <scope>NUCLEOTIDE SEQUENCE [LARGE SCALE GENOMIC DNA]</scope>
    <source>
        <strain evidence="3">iP54</strain>
    </source>
</reference>
<comment type="caution">
    <text evidence="2">The sequence shown here is derived from an EMBL/GenBank/DDBJ whole genome shotgun (WGS) entry which is preliminary data.</text>
</comment>
<dbReference type="Proteomes" id="UP000420635">
    <property type="component" value="Unassembled WGS sequence"/>
</dbReference>
<dbReference type="RefSeq" id="WP_153113676.1">
    <property type="nucleotide sequence ID" value="NZ_VZAS01000137.1"/>
</dbReference>
<evidence type="ECO:0000259" key="1">
    <source>
        <dbReference type="Pfam" id="PF00239"/>
    </source>
</evidence>
<dbReference type="SUPFAM" id="SSF53041">
    <property type="entry name" value="Resolvase-like"/>
    <property type="match status" value="1"/>
</dbReference>
<name>A0A646HM14_9BACT</name>
<dbReference type="Pfam" id="PF00239">
    <property type="entry name" value="Resolvase"/>
    <property type="match status" value="1"/>
</dbReference>
<evidence type="ECO:0000313" key="3">
    <source>
        <dbReference type="Proteomes" id="UP000420635"/>
    </source>
</evidence>
<organism evidence="2 3">
    <name type="scientific">Segatella copri</name>
    <dbReference type="NCBI Taxonomy" id="165179"/>
    <lineage>
        <taxon>Bacteria</taxon>
        <taxon>Pseudomonadati</taxon>
        <taxon>Bacteroidota</taxon>
        <taxon>Bacteroidia</taxon>
        <taxon>Bacteroidales</taxon>
        <taxon>Prevotellaceae</taxon>
        <taxon>Segatella</taxon>
    </lineage>
</organism>
<dbReference type="InterPro" id="IPR006119">
    <property type="entry name" value="Resolv_N"/>
</dbReference>
<gene>
    <name evidence="2" type="ORF">F7D59_08235</name>
</gene>
<dbReference type="Gene3D" id="3.40.50.1390">
    <property type="entry name" value="Resolvase, N-terminal catalytic domain"/>
    <property type="match status" value="1"/>
</dbReference>
<proteinExistence type="predicted"/>